<protein>
    <submittedName>
        <fullName evidence="7">Periplasmic [Fe] hydrogenase</fullName>
    </submittedName>
</protein>
<dbReference type="Gene3D" id="1.10.15.40">
    <property type="entry name" value="Electron transport complex subunit B, putative Fe-S cluster"/>
    <property type="match status" value="1"/>
</dbReference>
<evidence type="ECO:0000256" key="3">
    <source>
        <dbReference type="ARBA" id="ARBA00023004"/>
    </source>
</evidence>
<evidence type="ECO:0000256" key="1">
    <source>
        <dbReference type="ARBA" id="ARBA00022485"/>
    </source>
</evidence>
<dbReference type="Pfam" id="PF04060">
    <property type="entry name" value="FeS"/>
    <property type="match status" value="1"/>
</dbReference>
<gene>
    <name evidence="7" type="ORF">JCM15548_12376</name>
</gene>
<evidence type="ECO:0000259" key="5">
    <source>
        <dbReference type="PROSITE" id="PS51379"/>
    </source>
</evidence>
<dbReference type="Proteomes" id="UP000032900">
    <property type="component" value="Unassembled WGS sequence"/>
</dbReference>
<evidence type="ECO:0000256" key="4">
    <source>
        <dbReference type="ARBA" id="ARBA00023014"/>
    </source>
</evidence>
<dbReference type="GO" id="GO:0046872">
    <property type="term" value="F:metal ion binding"/>
    <property type="evidence" value="ECO:0007669"/>
    <property type="project" value="UniProtKB-KW"/>
</dbReference>
<dbReference type="InterPro" id="IPR009016">
    <property type="entry name" value="Fe_hydrogenase"/>
</dbReference>
<dbReference type="RefSeq" id="WP_062124887.1">
    <property type="nucleotide sequence ID" value="NZ_BAZW01000018.1"/>
</dbReference>
<sequence>MAEQQFYHALKVNNDLCFGCTHCMNVCPTGAIRIRDGKASIRKNWCIDCGDCMKACPVDAFYIEQDDFDKIYHFKYRVALVPAVMIGQFPSNISESEIFSVMRELGFTHVFQTEHTVDVIHELMLEEARSATDKPLISSFCPAVVRLIQVKFPSLVDQIMHVKPPIDTSAIFFRKKLQDEGIPDEDIGLFYVTPCAAKIAIVKSPVKDRPSPVNGVINMDFLYNKVLHGIKNRSGSSTRSPGDNLPNLGPKHISWSLTNGEAPYMKGRCLAIDEIHNVIDFLERVENDEIQDVDFLELRACDESCAGGVLVVGNRFLTAERLRKRAQLFKDIHGMPDDLVPYRDYMKSRVTVETPEPRSMLMLDTDTGVALQKMEQVRKFMCYLPGIDCGACGSPNCLSLARDIVQREAQLSSCVFIQRTMEKHRKLHGDHAIRIIEKTWGKDRLDKDCTKIGAKDEGS</sequence>
<dbReference type="OrthoDB" id="9798098at2"/>
<dbReference type="InterPro" id="IPR017900">
    <property type="entry name" value="4Fe4S_Fe_S_CS"/>
</dbReference>
<dbReference type="InterPro" id="IPR007202">
    <property type="entry name" value="4Fe-4S_dom"/>
</dbReference>
<dbReference type="PANTHER" id="PTHR43560:SF1">
    <property type="entry name" value="ION-TRANSLOCATING OXIDOREDUCTASE COMPLEX SUBUNIT B"/>
    <property type="match status" value="1"/>
</dbReference>
<organism evidence="7 8">
    <name type="scientific">Geofilum rubicundum JCM 15548</name>
    <dbReference type="NCBI Taxonomy" id="1236989"/>
    <lineage>
        <taxon>Bacteria</taxon>
        <taxon>Pseudomonadati</taxon>
        <taxon>Bacteroidota</taxon>
        <taxon>Bacteroidia</taxon>
        <taxon>Marinilabiliales</taxon>
        <taxon>Marinilabiliaceae</taxon>
        <taxon>Geofilum</taxon>
    </lineage>
</organism>
<dbReference type="PROSITE" id="PS51379">
    <property type="entry name" value="4FE4S_FER_2"/>
    <property type="match status" value="2"/>
</dbReference>
<feature type="domain" description="4Fe-4S ferredoxin-type" evidence="5">
    <location>
        <begin position="8"/>
        <end position="37"/>
    </location>
</feature>
<evidence type="ECO:0000256" key="2">
    <source>
        <dbReference type="ARBA" id="ARBA00022723"/>
    </source>
</evidence>
<evidence type="ECO:0000259" key="6">
    <source>
        <dbReference type="PROSITE" id="PS51656"/>
    </source>
</evidence>
<keyword evidence="1" id="KW-0004">4Fe-4S</keyword>
<dbReference type="AlphaFoldDB" id="A0A0E9LXZ4"/>
<dbReference type="InterPro" id="IPR017896">
    <property type="entry name" value="4Fe4S_Fe-S-bd"/>
</dbReference>
<evidence type="ECO:0000313" key="8">
    <source>
        <dbReference type="Proteomes" id="UP000032900"/>
    </source>
</evidence>
<comment type="caution">
    <text evidence="7">The sequence shown here is derived from an EMBL/GenBank/DDBJ whole genome shotgun (WGS) entry which is preliminary data.</text>
</comment>
<keyword evidence="8" id="KW-1185">Reference proteome</keyword>
<keyword evidence="4" id="KW-0411">Iron-sulfur</keyword>
<dbReference type="Pfam" id="PF02906">
    <property type="entry name" value="Fe_hyd_lg_C"/>
    <property type="match status" value="1"/>
</dbReference>
<dbReference type="Gene3D" id="3.40.950.10">
    <property type="entry name" value="Fe-only Hydrogenase (Larger Subunit), Chain L, domain 3"/>
    <property type="match status" value="1"/>
</dbReference>
<dbReference type="SUPFAM" id="SSF54862">
    <property type="entry name" value="4Fe-4S ferredoxins"/>
    <property type="match status" value="1"/>
</dbReference>
<dbReference type="EMBL" id="BAZW01000018">
    <property type="protein sequence ID" value="GAO30124.1"/>
    <property type="molecule type" value="Genomic_DNA"/>
</dbReference>
<dbReference type="PANTHER" id="PTHR43560">
    <property type="entry name" value="ION-TRANSLOCATING OXIDOREDUCTASE COMPLEX SUBUNIT B"/>
    <property type="match status" value="1"/>
</dbReference>
<accession>A0A0E9LXZ4</accession>
<evidence type="ECO:0000313" key="7">
    <source>
        <dbReference type="EMBL" id="GAO30124.1"/>
    </source>
</evidence>
<dbReference type="PROSITE" id="PS00198">
    <property type="entry name" value="4FE4S_FER_1"/>
    <property type="match status" value="2"/>
</dbReference>
<feature type="domain" description="4Fe-4S ferredoxin-type" evidence="5">
    <location>
        <begin position="38"/>
        <end position="66"/>
    </location>
</feature>
<dbReference type="Pfam" id="PF13237">
    <property type="entry name" value="Fer4_10"/>
    <property type="match status" value="1"/>
</dbReference>
<keyword evidence="2" id="KW-0479">Metal-binding</keyword>
<dbReference type="InterPro" id="IPR050395">
    <property type="entry name" value="4Fe4S_Ferredoxin_RnfB"/>
</dbReference>
<name>A0A0E9LXZ4_9BACT</name>
<dbReference type="GO" id="GO:0051539">
    <property type="term" value="F:4 iron, 4 sulfur cluster binding"/>
    <property type="evidence" value="ECO:0007669"/>
    <property type="project" value="UniProtKB-KW"/>
</dbReference>
<feature type="domain" description="4Fe-4S" evidence="6">
    <location>
        <begin position="372"/>
        <end position="431"/>
    </location>
</feature>
<reference evidence="7 8" key="1">
    <citation type="journal article" date="2015" name="Microbes Environ.">
        <title>Distribution and evolution of nitrogen fixation genes in the phylum bacteroidetes.</title>
        <authorList>
            <person name="Inoue J."/>
            <person name="Oshima K."/>
            <person name="Suda W."/>
            <person name="Sakamoto M."/>
            <person name="Iino T."/>
            <person name="Noda S."/>
            <person name="Hongoh Y."/>
            <person name="Hattori M."/>
            <person name="Ohkuma M."/>
        </authorList>
    </citation>
    <scope>NUCLEOTIDE SEQUENCE [LARGE SCALE GENOMIC DNA]</scope>
    <source>
        <strain evidence="7">JCM 15548</strain>
    </source>
</reference>
<dbReference type="Gene3D" id="3.30.70.20">
    <property type="match status" value="1"/>
</dbReference>
<dbReference type="STRING" id="1236989.JCM15548_12376"/>
<proteinExistence type="predicted"/>
<dbReference type="SUPFAM" id="SSF53920">
    <property type="entry name" value="Fe-only hydrogenase"/>
    <property type="match status" value="1"/>
</dbReference>
<dbReference type="InterPro" id="IPR004108">
    <property type="entry name" value="Fe_hydrogenase_lsu_C"/>
</dbReference>
<keyword evidence="3" id="KW-0408">Iron</keyword>
<dbReference type="PROSITE" id="PS51656">
    <property type="entry name" value="4FE4S"/>
    <property type="match status" value="1"/>
</dbReference>